<evidence type="ECO:0000313" key="2">
    <source>
        <dbReference type="Proteomes" id="UP000015347"/>
    </source>
</evidence>
<name>S9QGE5_9RHOB</name>
<organism evidence="1 2">
    <name type="scientific">Salipiger mucosus DSM 16094</name>
    <dbReference type="NCBI Taxonomy" id="1123237"/>
    <lineage>
        <taxon>Bacteria</taxon>
        <taxon>Pseudomonadati</taxon>
        <taxon>Pseudomonadota</taxon>
        <taxon>Alphaproteobacteria</taxon>
        <taxon>Rhodobacterales</taxon>
        <taxon>Roseobacteraceae</taxon>
        <taxon>Salipiger</taxon>
    </lineage>
</organism>
<protein>
    <submittedName>
        <fullName evidence="1">Uncharacterized protein</fullName>
    </submittedName>
</protein>
<dbReference type="AlphaFoldDB" id="S9QGE5"/>
<proteinExistence type="predicted"/>
<dbReference type="HOGENOM" id="CLU_1481010_0_0_5"/>
<dbReference type="RefSeq" id="WP_020038674.1">
    <property type="nucleotide sequence ID" value="NZ_KE557277.1"/>
</dbReference>
<evidence type="ECO:0000313" key="1">
    <source>
        <dbReference type="EMBL" id="EPX80496.1"/>
    </source>
</evidence>
<dbReference type="EMBL" id="APVH01000032">
    <property type="protein sequence ID" value="EPX80496.1"/>
    <property type="molecule type" value="Genomic_DNA"/>
</dbReference>
<keyword evidence="2" id="KW-1185">Reference proteome</keyword>
<dbReference type="Proteomes" id="UP000015347">
    <property type="component" value="Unassembled WGS sequence"/>
</dbReference>
<gene>
    <name evidence="1" type="ORF">Salmuc_03813</name>
</gene>
<reference evidence="2" key="1">
    <citation type="journal article" date="2014" name="Stand. Genomic Sci.">
        <title>Genome sequence of the exopolysaccharide-producing Salipiger mucosus type strain (DSM 16094(T)), a moderately halophilic member of the Roseobacter clade.</title>
        <authorList>
            <person name="Riedel T."/>
            <person name="Spring S."/>
            <person name="Fiebig A."/>
            <person name="Petersen J."/>
            <person name="Kyrpides N.C."/>
            <person name="Goker M."/>
            <person name="Klenk H.P."/>
        </authorList>
    </citation>
    <scope>NUCLEOTIDE SEQUENCE [LARGE SCALE GENOMIC DNA]</scope>
    <source>
        <strain evidence="2">DSM 16094</strain>
    </source>
</reference>
<dbReference type="STRING" id="1123237.Salmuc_03813"/>
<comment type="caution">
    <text evidence="1">The sequence shown here is derived from an EMBL/GenBank/DDBJ whole genome shotgun (WGS) entry which is preliminary data.</text>
</comment>
<accession>S9QGE5</accession>
<sequence>MTADTRFREYVTSGTFRMSLSRAQISALSMVAETGDSAMGEHTFRALHAKGLIEMIRRAPSGSRKNDQGGLEYRLTEAGAVALQMVRLAQLDNGRTDAVTAELRALREQLGDVRALASQLLSDHWDMHARVEETKREAAALRCELDGEPAPSRPMVRLKDRHPERTIAEMSRDAARLEAKLK</sequence>